<feature type="compositionally biased region" description="Basic and acidic residues" evidence="1">
    <location>
        <begin position="176"/>
        <end position="197"/>
    </location>
</feature>
<accession>A0A7S1UHN3</accession>
<feature type="region of interest" description="Disordered" evidence="1">
    <location>
        <begin position="106"/>
        <end position="144"/>
    </location>
</feature>
<feature type="compositionally biased region" description="Basic and acidic residues" evidence="1">
    <location>
        <begin position="158"/>
        <end position="167"/>
    </location>
</feature>
<feature type="compositionally biased region" description="Acidic residues" evidence="1">
    <location>
        <begin position="114"/>
        <end position="123"/>
    </location>
</feature>
<dbReference type="AlphaFoldDB" id="A0A7S1UHN3"/>
<reference evidence="2" key="1">
    <citation type="submission" date="2021-01" db="EMBL/GenBank/DDBJ databases">
        <authorList>
            <person name="Corre E."/>
            <person name="Pelletier E."/>
            <person name="Niang G."/>
            <person name="Scheremetjew M."/>
            <person name="Finn R."/>
            <person name="Kale V."/>
            <person name="Holt S."/>
            <person name="Cochrane G."/>
            <person name="Meng A."/>
            <person name="Brown T."/>
            <person name="Cohen L."/>
        </authorList>
    </citation>
    <scope>NUCLEOTIDE SEQUENCE</scope>
    <source>
        <strain evidence="2">CCMP2877</strain>
    </source>
</reference>
<protein>
    <submittedName>
        <fullName evidence="2">Uncharacterized protein</fullName>
    </submittedName>
</protein>
<name>A0A7S1UHN3_9STRA</name>
<proteinExistence type="predicted"/>
<evidence type="ECO:0000313" key="2">
    <source>
        <dbReference type="EMBL" id="CAD9268307.1"/>
    </source>
</evidence>
<feature type="region of interest" description="Disordered" evidence="1">
    <location>
        <begin position="158"/>
        <end position="215"/>
    </location>
</feature>
<gene>
    <name evidence="2" type="ORF">PPAR1163_LOCUS26740</name>
</gene>
<dbReference type="EMBL" id="HBGJ01042613">
    <property type="protein sequence ID" value="CAD9268307.1"/>
    <property type="molecule type" value="Transcribed_RNA"/>
</dbReference>
<evidence type="ECO:0000256" key="1">
    <source>
        <dbReference type="SAM" id="MobiDB-lite"/>
    </source>
</evidence>
<organism evidence="2">
    <name type="scientific">Phaeomonas parva</name>
    <dbReference type="NCBI Taxonomy" id="124430"/>
    <lineage>
        <taxon>Eukaryota</taxon>
        <taxon>Sar</taxon>
        <taxon>Stramenopiles</taxon>
        <taxon>Ochrophyta</taxon>
        <taxon>Pinguiophyceae</taxon>
        <taxon>Pinguiochrysidales</taxon>
        <taxon>Pinguiochrysidaceae</taxon>
        <taxon>Phaeomonas</taxon>
    </lineage>
</organism>
<sequence>MELVVLFQAHAKTGFSSRAHAEEFLRMHPKPRAASEEDDVIIGLNDGVDVLLRGVDVLKFMYTETSASAEAAQRALGSLRGGGAGASGAVSSSSLSLSTALMDRTNTSTTSLAPEDEGGDEPSDASKLRKSVDGASRAKMNFSDALAQQRRQFERLQQKYGLREGGKPKSKPKKKQKDEEASYVDRLRRLKGKEPKATEAGPRRRRSVAEDTELRGRLERAREAFAVARGEGGA</sequence>